<evidence type="ECO:0000313" key="2">
    <source>
        <dbReference type="EMBL" id="TWG86739.1"/>
    </source>
</evidence>
<accession>A0A562BP60</accession>
<sequence>MMIADTDMPRHRTGRIDAGSTETRLTPRETR</sequence>
<evidence type="ECO:0000256" key="1">
    <source>
        <dbReference type="SAM" id="MobiDB-lite"/>
    </source>
</evidence>
<dbReference type="EMBL" id="VLJN01000012">
    <property type="protein sequence ID" value="TWG86739.1"/>
    <property type="molecule type" value="Genomic_DNA"/>
</dbReference>
<organism evidence="2 3">
    <name type="scientific">Cupriavidus gilardii J11</name>
    <dbReference type="NCBI Taxonomy" id="936133"/>
    <lineage>
        <taxon>Bacteria</taxon>
        <taxon>Pseudomonadati</taxon>
        <taxon>Pseudomonadota</taxon>
        <taxon>Betaproteobacteria</taxon>
        <taxon>Burkholderiales</taxon>
        <taxon>Burkholderiaceae</taxon>
        <taxon>Cupriavidus</taxon>
    </lineage>
</organism>
<keyword evidence="3" id="KW-1185">Reference proteome</keyword>
<dbReference type="AlphaFoldDB" id="A0A562BP60"/>
<name>A0A562BP60_9BURK</name>
<gene>
    <name evidence="2" type="ORF">L602_000200001400</name>
</gene>
<feature type="region of interest" description="Disordered" evidence="1">
    <location>
        <begin position="1"/>
        <end position="31"/>
    </location>
</feature>
<comment type="caution">
    <text evidence="2">The sequence shown here is derived from an EMBL/GenBank/DDBJ whole genome shotgun (WGS) entry which is preliminary data.</text>
</comment>
<dbReference type="Proteomes" id="UP000318141">
    <property type="component" value="Unassembled WGS sequence"/>
</dbReference>
<protein>
    <submittedName>
        <fullName evidence="2">Uncharacterized protein</fullName>
    </submittedName>
</protein>
<reference evidence="2 3" key="1">
    <citation type="submission" date="2019-07" db="EMBL/GenBank/DDBJ databases">
        <title>Genome sequencing of lignin-degrading bacterial isolates.</title>
        <authorList>
            <person name="Gladden J."/>
        </authorList>
    </citation>
    <scope>NUCLEOTIDE SEQUENCE [LARGE SCALE GENOMIC DNA]</scope>
    <source>
        <strain evidence="2 3">J11</strain>
    </source>
</reference>
<proteinExistence type="predicted"/>
<evidence type="ECO:0000313" key="3">
    <source>
        <dbReference type="Proteomes" id="UP000318141"/>
    </source>
</evidence>